<proteinExistence type="predicted"/>
<protein>
    <submittedName>
        <fullName evidence="1">Uncharacterized protein</fullName>
    </submittedName>
</protein>
<gene>
    <name evidence="1" type="ORF">AC244_02025</name>
</gene>
<evidence type="ECO:0000313" key="1">
    <source>
        <dbReference type="EMBL" id="KOF22344.1"/>
    </source>
</evidence>
<organism evidence="1 2">
    <name type="scientific">Ensifer adhaerens</name>
    <name type="common">Sinorhizobium morelense</name>
    <dbReference type="NCBI Taxonomy" id="106592"/>
    <lineage>
        <taxon>Bacteria</taxon>
        <taxon>Pseudomonadati</taxon>
        <taxon>Pseudomonadota</taxon>
        <taxon>Alphaproteobacteria</taxon>
        <taxon>Hyphomicrobiales</taxon>
        <taxon>Rhizobiaceae</taxon>
        <taxon>Sinorhizobium/Ensifer group</taxon>
        <taxon>Ensifer</taxon>
    </lineage>
</organism>
<dbReference type="EMBL" id="LGAP01000001">
    <property type="protein sequence ID" value="KOF22344.1"/>
    <property type="molecule type" value="Genomic_DNA"/>
</dbReference>
<name>A0A0L8C6D1_ENSAD</name>
<sequence>MREVFTFNNLEYDVSGLNSLVALNPYRYGPLPCEITEDFLHHISGYKEVDESRIASMTIERLQAPPISVRLENGETRVVDGHHRIHRLHREGAKEFLMFLIPYEESLPFITRTKKFKPSRKVRLR</sequence>
<dbReference type="Proteomes" id="UP000037425">
    <property type="component" value="Unassembled WGS sequence"/>
</dbReference>
<accession>A0A0L8C6D1</accession>
<dbReference type="PATRIC" id="fig|106592.7.peg.427"/>
<reference evidence="2" key="1">
    <citation type="submission" date="2015-07" db="EMBL/GenBank/DDBJ databases">
        <title>Whole genome sequence of an Ensifer adhaerens strain isolated from a cave pool in the Wind Cave National Park.</title>
        <authorList>
            <person name="Eng W.W.H."/>
            <person name="Gan H.M."/>
            <person name="Barton H.A."/>
            <person name="Savka M.A."/>
        </authorList>
    </citation>
    <scope>NUCLEOTIDE SEQUENCE [LARGE SCALE GENOMIC DNA]</scope>
    <source>
        <strain evidence="2">SD006</strain>
    </source>
</reference>
<evidence type="ECO:0000313" key="2">
    <source>
        <dbReference type="Proteomes" id="UP000037425"/>
    </source>
</evidence>
<comment type="caution">
    <text evidence="1">The sequence shown here is derived from an EMBL/GenBank/DDBJ whole genome shotgun (WGS) entry which is preliminary data.</text>
</comment>
<dbReference type="AlphaFoldDB" id="A0A0L8C6D1"/>